<keyword evidence="3" id="KW-0413">Isomerase</keyword>
<dbReference type="SMART" id="SM00490">
    <property type="entry name" value="HELICc"/>
    <property type="match status" value="1"/>
</dbReference>
<dbReference type="PANTHER" id="PTHR47396">
    <property type="entry name" value="TYPE I RESTRICTION ENZYME ECOKI R PROTEIN"/>
    <property type="match status" value="1"/>
</dbReference>
<dbReference type="EC" id="5.99.1.3" evidence="3"/>
<dbReference type="RefSeq" id="WP_058527936.1">
    <property type="nucleotide sequence ID" value="NZ_CAAAHY010000050.1"/>
</dbReference>
<sequence length="537" mass="61443">MSYFKKYSELLKIRESLTPNSGLRRGQVGALYALAAHFIENNDPAIISLPTGYGKTAVFIAICFLVQAKRVLIVTPTNLLRIQTAKAFETLEILRRLNVLPSENELIGPKVITIDHRINSMKSWKELEKYDVAVCTPSSASPEHIDILQFPQNLFDLVLFDEGHHTPARTWAAFIRATPNAYHALFSATAFRRDKKQIPGKLIFHYSLHKAVDEKSFGKVHFCPVKIDDNASLRERNLALIYKAIEIYRRDANTGLQHRLLARTDKISDAQILADMYVSFGLKVEAVHSKKSKQQLMKIEQELNEGKLDGIVCVDMYGEGYDFPKFKIAVLHRVHRSLVPTLQFVGRFTRTNDEHTGTATFIAIEKDIEAESSELNRDGVNWEILIGDAVEKQLTKQQELSIFFEQMGDSFSHCEDINFDAFRFPQSIAVYKVREIPDFSKIKKHFTLFPIIWAWESDDCSTFIFLSKIVRTPLWYKDEHLKDARHECFLIKYFSNSNLIFLTATERADGHYKKLLELCVNGKAASLAFKGNPPIFN</sequence>
<evidence type="ECO:0000313" key="4">
    <source>
        <dbReference type="Proteomes" id="UP000054773"/>
    </source>
</evidence>
<dbReference type="SUPFAM" id="SSF52540">
    <property type="entry name" value="P-loop containing nucleoside triphosphate hydrolases"/>
    <property type="match status" value="1"/>
</dbReference>
<dbReference type="InterPro" id="IPR006935">
    <property type="entry name" value="Helicase/UvrB_N"/>
</dbReference>
<proteinExistence type="predicted"/>
<dbReference type="GO" id="GO:0005524">
    <property type="term" value="F:ATP binding"/>
    <property type="evidence" value="ECO:0007669"/>
    <property type="project" value="InterPro"/>
</dbReference>
<name>A0A0W0TGH9_LEGER</name>
<evidence type="ECO:0000259" key="1">
    <source>
        <dbReference type="PROSITE" id="PS51192"/>
    </source>
</evidence>
<dbReference type="SMART" id="SM00487">
    <property type="entry name" value="DEXDc"/>
    <property type="match status" value="1"/>
</dbReference>
<comment type="caution">
    <text evidence="3">The sequence shown here is derived from an EMBL/GenBank/DDBJ whole genome shotgun (WGS) entry which is preliminary data.</text>
</comment>
<dbReference type="Proteomes" id="UP000054773">
    <property type="component" value="Unassembled WGS sequence"/>
</dbReference>
<dbReference type="InterPro" id="IPR014001">
    <property type="entry name" value="Helicase_ATP-bd"/>
</dbReference>
<dbReference type="Gene3D" id="3.40.50.300">
    <property type="entry name" value="P-loop containing nucleotide triphosphate hydrolases"/>
    <property type="match status" value="2"/>
</dbReference>
<dbReference type="InterPro" id="IPR001650">
    <property type="entry name" value="Helicase_C-like"/>
</dbReference>
<dbReference type="OrthoDB" id="5165890at2"/>
<dbReference type="InterPro" id="IPR050742">
    <property type="entry name" value="Helicase_Restrict-Modif_Enz"/>
</dbReference>
<dbReference type="GO" id="GO:0003677">
    <property type="term" value="F:DNA binding"/>
    <property type="evidence" value="ECO:0007669"/>
    <property type="project" value="InterPro"/>
</dbReference>
<dbReference type="GO" id="GO:0016853">
    <property type="term" value="F:isomerase activity"/>
    <property type="evidence" value="ECO:0007669"/>
    <property type="project" value="UniProtKB-KW"/>
</dbReference>
<dbReference type="AlphaFoldDB" id="A0A0W0TGH9"/>
<dbReference type="InterPro" id="IPR027417">
    <property type="entry name" value="P-loop_NTPase"/>
</dbReference>
<dbReference type="Pfam" id="PF04851">
    <property type="entry name" value="ResIII"/>
    <property type="match status" value="1"/>
</dbReference>
<dbReference type="STRING" id="448.Lery_2879"/>
<gene>
    <name evidence="3" type="primary">rgy</name>
    <name evidence="3" type="ORF">Lery_2879</name>
</gene>
<organism evidence="3 4">
    <name type="scientific">Legionella erythra</name>
    <dbReference type="NCBI Taxonomy" id="448"/>
    <lineage>
        <taxon>Bacteria</taxon>
        <taxon>Pseudomonadati</taxon>
        <taxon>Pseudomonadota</taxon>
        <taxon>Gammaproteobacteria</taxon>
        <taxon>Legionellales</taxon>
        <taxon>Legionellaceae</taxon>
        <taxon>Legionella</taxon>
    </lineage>
</organism>
<protein>
    <submittedName>
        <fullName evidence="3">Reverse gyrase</fullName>
        <ecNumber evidence="3">5.99.1.3</ecNumber>
    </submittedName>
</protein>
<dbReference type="Pfam" id="PF00271">
    <property type="entry name" value="Helicase_C"/>
    <property type="match status" value="1"/>
</dbReference>
<dbReference type="PROSITE" id="PS51194">
    <property type="entry name" value="HELICASE_CTER"/>
    <property type="match status" value="1"/>
</dbReference>
<dbReference type="PROSITE" id="PS51192">
    <property type="entry name" value="HELICASE_ATP_BIND_1"/>
    <property type="match status" value="1"/>
</dbReference>
<dbReference type="PANTHER" id="PTHR47396:SF1">
    <property type="entry name" value="ATP-DEPENDENT HELICASE IRC3-RELATED"/>
    <property type="match status" value="1"/>
</dbReference>
<dbReference type="GO" id="GO:0016787">
    <property type="term" value="F:hydrolase activity"/>
    <property type="evidence" value="ECO:0007669"/>
    <property type="project" value="InterPro"/>
</dbReference>
<reference evidence="3 4" key="1">
    <citation type="submission" date="2015-11" db="EMBL/GenBank/DDBJ databases">
        <title>Genomic analysis of 38 Legionella species identifies large and diverse effector repertoires.</title>
        <authorList>
            <person name="Burstein D."/>
            <person name="Amaro F."/>
            <person name="Zusman T."/>
            <person name="Lifshitz Z."/>
            <person name="Cohen O."/>
            <person name="Gilbert J.A."/>
            <person name="Pupko T."/>
            <person name="Shuman H.A."/>
            <person name="Segal G."/>
        </authorList>
    </citation>
    <scope>NUCLEOTIDE SEQUENCE [LARGE SCALE GENOMIC DNA]</scope>
    <source>
        <strain evidence="3 4">SE-32A-C8</strain>
    </source>
</reference>
<evidence type="ECO:0000313" key="3">
    <source>
        <dbReference type="EMBL" id="KTC94712.1"/>
    </source>
</evidence>
<dbReference type="EMBL" id="LNYA01000034">
    <property type="protein sequence ID" value="KTC94712.1"/>
    <property type="molecule type" value="Genomic_DNA"/>
</dbReference>
<evidence type="ECO:0000259" key="2">
    <source>
        <dbReference type="PROSITE" id="PS51194"/>
    </source>
</evidence>
<dbReference type="PATRIC" id="fig|448.7.peg.3024"/>
<accession>A0A0W0TGH9</accession>
<feature type="domain" description="Helicase C-terminal" evidence="2">
    <location>
        <begin position="240"/>
        <end position="401"/>
    </location>
</feature>
<feature type="domain" description="Helicase ATP-binding" evidence="1">
    <location>
        <begin position="36"/>
        <end position="208"/>
    </location>
</feature>
<dbReference type="GO" id="GO:0005829">
    <property type="term" value="C:cytosol"/>
    <property type="evidence" value="ECO:0007669"/>
    <property type="project" value="TreeGrafter"/>
</dbReference>
<keyword evidence="4" id="KW-1185">Reference proteome</keyword>